<evidence type="ECO:0000259" key="1">
    <source>
        <dbReference type="Pfam" id="PF00899"/>
    </source>
</evidence>
<dbReference type="Pfam" id="PF14461">
    <property type="entry name" value="Prok-E2_B"/>
    <property type="match status" value="1"/>
</dbReference>
<dbReference type="InterPro" id="IPR000594">
    <property type="entry name" value="ThiF_NAD_FAD-bd"/>
</dbReference>
<keyword evidence="3" id="KW-0548">Nucleotidyltransferase</keyword>
<dbReference type="SUPFAM" id="SSF69572">
    <property type="entry name" value="Activating enzymes of the ubiquitin-like proteins"/>
    <property type="match status" value="1"/>
</dbReference>
<dbReference type="GO" id="GO:0016779">
    <property type="term" value="F:nucleotidyltransferase activity"/>
    <property type="evidence" value="ECO:0007669"/>
    <property type="project" value="UniProtKB-KW"/>
</dbReference>
<dbReference type="InterPro" id="IPR045886">
    <property type="entry name" value="ThiF/MoeB/HesA"/>
</dbReference>
<evidence type="ECO:0000313" key="3">
    <source>
        <dbReference type="EMBL" id="MBR9970959.1"/>
    </source>
</evidence>
<comment type="caution">
    <text evidence="3">The sequence shown here is derived from an EMBL/GenBank/DDBJ whole genome shotgun (WGS) entry which is preliminary data.</text>
</comment>
<dbReference type="Proteomes" id="UP000680714">
    <property type="component" value="Unassembled WGS sequence"/>
</dbReference>
<proteinExistence type="predicted"/>
<sequence length="561" mass="62074">MADWHREVHRALVEAGYKPVSHAKARLAYQGAMRAGSFDVPILLQLDEDMVRRPSITLLDRPGVLSNPLPHIDPDNGLCYLDPQLSRMDPLNPMGMVGACLNKAQALLEKLVSGQNDAEAEREFPLLWDPDYPAFSTLPQGFSGAATLFNFEGKNTISVLVASEDQAQDYGRAWPAGGVEIKSIWPAYVLNWRHPVKPTQPWPVKTVQNFLDFLAWISPVIAAEARKHIDLRNGHKFLLVLDAPNACVGGFFEVPKQYRRPEFKTRQQALLHAFDREDWPLKRMTFQKLDQDHLVRRNLGENGLAGKKVMLIGCGTIGGFLAEMLLKIGAGIDGGRLTLVDSDVLMPGNLGRHILGLRYLMQNKAAACKEYLGQPLGPALVDVWTEDVRNLRKDMWRYDLIIEATGDEAISEWLNAWRLSQLPSSSKFPPILHSWIEGPGAAGVAFLNAWPETGCYRCLKTPDGTPRFQVLFKAAPDAGVVVASCAEASYVRYPVSASTQAAALALQSVIDWLRDGTRRPFRHNQIDSDFARASGSHNVAHQKGCRACSNQSTPQQATSAA</sequence>
<keyword evidence="3" id="KW-0808">Transferase</keyword>
<keyword evidence="4" id="KW-1185">Reference proteome</keyword>
<dbReference type="InterPro" id="IPR032701">
    <property type="entry name" value="Prok-E2_B_dom"/>
</dbReference>
<dbReference type="PANTHER" id="PTHR43267:SF1">
    <property type="entry name" value="TRNA THREONYLCARBAMOYLADENOSINE DEHYDRATASE"/>
    <property type="match status" value="1"/>
</dbReference>
<evidence type="ECO:0000313" key="4">
    <source>
        <dbReference type="Proteomes" id="UP000680714"/>
    </source>
</evidence>
<reference evidence="3 4" key="1">
    <citation type="submission" date="2021-04" db="EMBL/GenBank/DDBJ databases">
        <title>Magnetospirillum sulfuroxidans sp. nov., a facultative chemolithoautotrophic sulfur-oxidizing alphaproteobacterium isolated from freshwater sediment and proposals for Paramagetospirillum gen. nov., and Magnetospirillaceae fam. nov.</title>
        <authorList>
            <person name="Koziaeva V."/>
            <person name="Geelhoed J.S."/>
            <person name="Sorokin D.Y."/>
            <person name="Grouzdev D.S."/>
        </authorList>
    </citation>
    <scope>NUCLEOTIDE SEQUENCE [LARGE SCALE GENOMIC DNA]</scope>
    <source>
        <strain evidence="3 4">J10</strain>
    </source>
</reference>
<organism evidence="3 4">
    <name type="scientific">Magnetospirillum sulfuroxidans</name>
    <dbReference type="NCBI Taxonomy" id="611300"/>
    <lineage>
        <taxon>Bacteria</taxon>
        <taxon>Pseudomonadati</taxon>
        <taxon>Pseudomonadota</taxon>
        <taxon>Alphaproteobacteria</taxon>
        <taxon>Rhodospirillales</taxon>
        <taxon>Rhodospirillaceae</taxon>
        <taxon>Magnetospirillum</taxon>
    </lineage>
</organism>
<gene>
    <name evidence="3" type="ORF">KEC16_04450</name>
</gene>
<name>A0ABS5I957_9PROT</name>
<evidence type="ECO:0000259" key="2">
    <source>
        <dbReference type="Pfam" id="PF14461"/>
    </source>
</evidence>
<dbReference type="Pfam" id="PF00899">
    <property type="entry name" value="ThiF"/>
    <property type="match status" value="1"/>
</dbReference>
<dbReference type="InterPro" id="IPR035985">
    <property type="entry name" value="Ubiquitin-activating_enz"/>
</dbReference>
<feature type="domain" description="THIF-type NAD/FAD binding fold" evidence="1">
    <location>
        <begin position="304"/>
        <end position="497"/>
    </location>
</feature>
<dbReference type="Gene3D" id="3.40.50.720">
    <property type="entry name" value="NAD(P)-binding Rossmann-like Domain"/>
    <property type="match status" value="1"/>
</dbReference>
<dbReference type="EMBL" id="JAGTUF010000002">
    <property type="protein sequence ID" value="MBR9970959.1"/>
    <property type="molecule type" value="Genomic_DNA"/>
</dbReference>
<dbReference type="PANTHER" id="PTHR43267">
    <property type="entry name" value="TRNA THREONYLCARBAMOYLADENOSINE DEHYDRATASE"/>
    <property type="match status" value="1"/>
</dbReference>
<protein>
    <submittedName>
        <fullName evidence="3">ThiF family adenylyltransferase</fullName>
    </submittedName>
</protein>
<accession>A0ABS5I957</accession>
<dbReference type="RefSeq" id="WP_211546470.1">
    <property type="nucleotide sequence ID" value="NZ_JAGTUF010000002.1"/>
</dbReference>
<feature type="domain" description="Prokaryotic E2 family B" evidence="2">
    <location>
        <begin position="26"/>
        <end position="129"/>
    </location>
</feature>